<gene>
    <name evidence="2" type="ORF">IAD01_01685</name>
</gene>
<reference evidence="2" key="2">
    <citation type="journal article" date="2021" name="PeerJ">
        <title>Extensive microbial diversity within the chicken gut microbiome revealed by metagenomics and culture.</title>
        <authorList>
            <person name="Gilroy R."/>
            <person name="Ravi A."/>
            <person name="Getino M."/>
            <person name="Pursley I."/>
            <person name="Horton D.L."/>
            <person name="Alikhan N.F."/>
            <person name="Baker D."/>
            <person name="Gharbi K."/>
            <person name="Hall N."/>
            <person name="Watson M."/>
            <person name="Adriaenssens E.M."/>
            <person name="Foster-Nyarko E."/>
            <person name="Jarju S."/>
            <person name="Secka A."/>
            <person name="Antonio M."/>
            <person name="Oren A."/>
            <person name="Chaudhuri R.R."/>
            <person name="La Ragione R."/>
            <person name="Hildebrand F."/>
            <person name="Pallen M.J."/>
        </authorList>
    </citation>
    <scope>NUCLEOTIDE SEQUENCE</scope>
    <source>
        <strain evidence="2">CHK157-1446</strain>
    </source>
</reference>
<dbReference type="SUPFAM" id="SSF55008">
    <property type="entry name" value="HMA, heavy metal-associated domain"/>
    <property type="match status" value="1"/>
</dbReference>
<comment type="caution">
    <text evidence="2">The sequence shown here is derived from an EMBL/GenBank/DDBJ whole genome shotgun (WGS) entry which is preliminary data.</text>
</comment>
<dbReference type="Pfam" id="PF00403">
    <property type="entry name" value="HMA"/>
    <property type="match status" value="1"/>
</dbReference>
<dbReference type="InterPro" id="IPR036163">
    <property type="entry name" value="HMA_dom_sf"/>
</dbReference>
<dbReference type="EMBL" id="DVIR01000012">
    <property type="protein sequence ID" value="HIS24098.1"/>
    <property type="molecule type" value="Genomic_DNA"/>
</dbReference>
<dbReference type="InterPro" id="IPR006121">
    <property type="entry name" value="HMA_dom"/>
</dbReference>
<dbReference type="Gene3D" id="3.30.70.100">
    <property type="match status" value="1"/>
</dbReference>
<evidence type="ECO:0000259" key="1">
    <source>
        <dbReference type="PROSITE" id="PS50846"/>
    </source>
</evidence>
<dbReference type="PROSITE" id="PS50846">
    <property type="entry name" value="HMA_2"/>
    <property type="match status" value="1"/>
</dbReference>
<evidence type="ECO:0000313" key="3">
    <source>
        <dbReference type="Proteomes" id="UP000823982"/>
    </source>
</evidence>
<sequence>MLFSSNKKETVKVEGMHCMHCKQSVEKAAMGVEGVKSANADLGSASLSFSLDKDADESVVSKVIDAVNAAGFKASK</sequence>
<dbReference type="CDD" id="cd00371">
    <property type="entry name" value="HMA"/>
    <property type="match status" value="1"/>
</dbReference>
<dbReference type="AlphaFoldDB" id="A0A9D1EMC9"/>
<reference evidence="2" key="1">
    <citation type="submission" date="2020-10" db="EMBL/GenBank/DDBJ databases">
        <authorList>
            <person name="Gilroy R."/>
        </authorList>
    </citation>
    <scope>NUCLEOTIDE SEQUENCE</scope>
    <source>
        <strain evidence="2">CHK157-1446</strain>
    </source>
</reference>
<organism evidence="2 3">
    <name type="scientific">Candidatus Faeciplasma gallinarum</name>
    <dbReference type="NCBI Taxonomy" id="2840799"/>
    <lineage>
        <taxon>Bacteria</taxon>
        <taxon>Bacillati</taxon>
        <taxon>Bacillota</taxon>
        <taxon>Clostridia</taxon>
        <taxon>Eubacteriales</taxon>
        <taxon>Oscillospiraceae</taxon>
        <taxon>Oscillospiraceae incertae sedis</taxon>
        <taxon>Candidatus Faeciplasma</taxon>
    </lineage>
</organism>
<proteinExistence type="predicted"/>
<name>A0A9D1EMC9_9FIRM</name>
<dbReference type="Proteomes" id="UP000823982">
    <property type="component" value="Unassembled WGS sequence"/>
</dbReference>
<accession>A0A9D1EMC9</accession>
<dbReference type="GO" id="GO:0046872">
    <property type="term" value="F:metal ion binding"/>
    <property type="evidence" value="ECO:0007669"/>
    <property type="project" value="InterPro"/>
</dbReference>
<protein>
    <submittedName>
        <fullName evidence="2">Heavy-metal-associated domain-containing protein</fullName>
    </submittedName>
</protein>
<feature type="domain" description="HMA" evidence="1">
    <location>
        <begin position="7"/>
        <end position="75"/>
    </location>
</feature>
<evidence type="ECO:0000313" key="2">
    <source>
        <dbReference type="EMBL" id="HIS24098.1"/>
    </source>
</evidence>